<evidence type="ECO:0000313" key="2">
    <source>
        <dbReference type="Proteomes" id="UP000887566"/>
    </source>
</evidence>
<evidence type="ECO:0000256" key="1">
    <source>
        <dbReference type="SAM" id="SignalP"/>
    </source>
</evidence>
<keyword evidence="1" id="KW-0732">Signal</keyword>
<dbReference type="WBParaSite" id="PSAMB.scaffold1618size29329.g14018.t1">
    <property type="protein sequence ID" value="PSAMB.scaffold1618size29329.g14018.t1"/>
    <property type="gene ID" value="PSAMB.scaffold1618size29329.g14018"/>
</dbReference>
<reference evidence="3" key="1">
    <citation type="submission" date="2022-11" db="UniProtKB">
        <authorList>
            <consortium name="WormBaseParasite"/>
        </authorList>
    </citation>
    <scope>IDENTIFICATION</scope>
</reference>
<evidence type="ECO:0000313" key="3">
    <source>
        <dbReference type="WBParaSite" id="PSAMB.scaffold1618size29329.g14018.t1"/>
    </source>
</evidence>
<organism evidence="2 3">
    <name type="scientific">Plectus sambesii</name>
    <dbReference type="NCBI Taxonomy" id="2011161"/>
    <lineage>
        <taxon>Eukaryota</taxon>
        <taxon>Metazoa</taxon>
        <taxon>Ecdysozoa</taxon>
        <taxon>Nematoda</taxon>
        <taxon>Chromadorea</taxon>
        <taxon>Plectida</taxon>
        <taxon>Plectina</taxon>
        <taxon>Plectoidea</taxon>
        <taxon>Plectidae</taxon>
        <taxon>Plectus</taxon>
    </lineage>
</organism>
<keyword evidence="2" id="KW-1185">Reference proteome</keyword>
<protein>
    <submittedName>
        <fullName evidence="3">RxLR effector protein</fullName>
    </submittedName>
</protein>
<dbReference type="AlphaFoldDB" id="A0A914V9Z2"/>
<proteinExistence type="predicted"/>
<dbReference type="Proteomes" id="UP000887566">
    <property type="component" value="Unplaced"/>
</dbReference>
<sequence>MFAMNGHIGLLLFVIVSACVLSCRAGEQSEETIVLNDESLHPFVKLWMQKLQARSLRGRRGNDYFRPTEVIESKVGESTDRLTKRYSTWDANKELLNHLNEYLMIGR</sequence>
<name>A0A914V9Z2_9BILA</name>
<feature type="signal peptide" evidence="1">
    <location>
        <begin position="1"/>
        <end position="25"/>
    </location>
</feature>
<accession>A0A914V9Z2</accession>
<feature type="chain" id="PRO_5036834222" evidence="1">
    <location>
        <begin position="26"/>
        <end position="107"/>
    </location>
</feature>